<gene>
    <name evidence="2" type="ORF">Cvel_20819</name>
</gene>
<evidence type="ECO:0000256" key="1">
    <source>
        <dbReference type="SAM" id="MobiDB-lite"/>
    </source>
</evidence>
<feature type="region of interest" description="Disordered" evidence="1">
    <location>
        <begin position="1"/>
        <end position="48"/>
    </location>
</feature>
<evidence type="ECO:0000313" key="2">
    <source>
        <dbReference type="EMBL" id="CEM25387.1"/>
    </source>
</evidence>
<sequence length="472" mass="52963">MEVSMVTHERPKSEEQDLDSENCELQKPETEQSNEHSGLPARLVEETGGDLQQIENDKGRAEEDIEAQQLSRELSEVTSEFPQTFCERGAAPFSLSSVSLEKKILSDDTDVVVLLSDTDVFANVPISAKDMIDKWERIREGSPVLVSTAFNCWLGRRCTGIDLSLYYTNAFGHPSTFLAEKPPGVHPIFLNNGLIMGRAHDLAQMCGVMNRQRAVERATRGKRKRKKKKKNAWGWWLQSEEKGKESDVVCDQDLLSEAVRQGLLPSWERAEEEGEGTAEVSEKRSPDRVVGMSQQIPFLQFDFFHELFGSLAVLEGNATANSAHRFLDKSVFFPFDKGSAAKALWRKNPRQEFGGFLMRPNLCWDATVQQFATHCERITVPEEEQLLADPQSKCALGWQPGWHRVTQNLFSSPVLFHSPGTKFEKDKIHRTLHMVDSCLGEGTLSLPNFNEGSPQAICHACPVGDKESAIPE</sequence>
<proteinExistence type="predicted"/>
<organism evidence="2">
    <name type="scientific">Chromera velia CCMP2878</name>
    <dbReference type="NCBI Taxonomy" id="1169474"/>
    <lineage>
        <taxon>Eukaryota</taxon>
        <taxon>Sar</taxon>
        <taxon>Alveolata</taxon>
        <taxon>Colpodellida</taxon>
        <taxon>Chromeraceae</taxon>
        <taxon>Chromera</taxon>
    </lineage>
</organism>
<accession>A0A0G4GA19</accession>
<protein>
    <submittedName>
        <fullName evidence="2">Uncharacterized protein</fullName>
    </submittedName>
</protein>
<feature type="compositionally biased region" description="Basic and acidic residues" evidence="1">
    <location>
        <begin position="24"/>
        <end position="34"/>
    </location>
</feature>
<dbReference type="EMBL" id="CDMZ01000997">
    <property type="protein sequence ID" value="CEM25387.1"/>
    <property type="molecule type" value="Genomic_DNA"/>
</dbReference>
<name>A0A0G4GA19_9ALVE</name>
<dbReference type="AlphaFoldDB" id="A0A0G4GA19"/>
<reference evidence="2" key="1">
    <citation type="submission" date="2014-11" db="EMBL/GenBank/DDBJ databases">
        <authorList>
            <person name="Otto D Thomas"/>
            <person name="Naeem Raeece"/>
        </authorList>
    </citation>
    <scope>NUCLEOTIDE SEQUENCE</scope>
</reference>
<dbReference type="VEuPathDB" id="CryptoDB:Cvel_20819"/>